<dbReference type="AlphaFoldDB" id="A0A2T0LZG5"/>
<evidence type="ECO:0000256" key="1">
    <source>
        <dbReference type="SAM" id="MobiDB-lite"/>
    </source>
</evidence>
<feature type="region of interest" description="Disordered" evidence="1">
    <location>
        <begin position="16"/>
        <end position="59"/>
    </location>
</feature>
<accession>A0A2T0LZG5</accession>
<dbReference type="OrthoDB" id="3699945at2"/>
<keyword evidence="3" id="KW-1185">Reference proteome</keyword>
<organism evidence="2 3">
    <name type="scientific">Prauserella shujinwangii</name>
    <dbReference type="NCBI Taxonomy" id="1453103"/>
    <lineage>
        <taxon>Bacteria</taxon>
        <taxon>Bacillati</taxon>
        <taxon>Actinomycetota</taxon>
        <taxon>Actinomycetes</taxon>
        <taxon>Pseudonocardiales</taxon>
        <taxon>Pseudonocardiaceae</taxon>
        <taxon>Prauserella</taxon>
    </lineage>
</organism>
<evidence type="ECO:0000313" key="3">
    <source>
        <dbReference type="Proteomes" id="UP000238362"/>
    </source>
</evidence>
<protein>
    <submittedName>
        <fullName evidence="2">Uncharacterized protein</fullName>
    </submittedName>
</protein>
<dbReference type="RefSeq" id="WP_106178137.1">
    <property type="nucleotide sequence ID" value="NZ_PVNH01000003.1"/>
</dbReference>
<comment type="caution">
    <text evidence="2">The sequence shown here is derived from an EMBL/GenBank/DDBJ whole genome shotgun (WGS) entry which is preliminary data.</text>
</comment>
<sequence length="59" mass="6446">MASLFSKLVRIARSPQGRRAIEQARRAAKDPRTRQQAKEAVDRLRGRGKGPGAPPPAGR</sequence>
<gene>
    <name evidence="2" type="ORF">B0I33_103527</name>
</gene>
<reference evidence="2 3" key="1">
    <citation type="submission" date="2018-03" db="EMBL/GenBank/DDBJ databases">
        <title>Genomic Encyclopedia of Type Strains, Phase III (KMG-III): the genomes of soil and plant-associated and newly described type strains.</title>
        <authorList>
            <person name="Whitman W."/>
        </authorList>
    </citation>
    <scope>NUCLEOTIDE SEQUENCE [LARGE SCALE GENOMIC DNA]</scope>
    <source>
        <strain evidence="2 3">CGMCC 4.7125</strain>
    </source>
</reference>
<dbReference type="Proteomes" id="UP000238362">
    <property type="component" value="Unassembled WGS sequence"/>
</dbReference>
<name>A0A2T0LZG5_9PSEU</name>
<proteinExistence type="predicted"/>
<evidence type="ECO:0000313" key="2">
    <source>
        <dbReference type="EMBL" id="PRX49490.1"/>
    </source>
</evidence>
<feature type="compositionally biased region" description="Basic and acidic residues" evidence="1">
    <location>
        <begin position="19"/>
        <end position="45"/>
    </location>
</feature>
<dbReference type="EMBL" id="PVNH01000003">
    <property type="protein sequence ID" value="PRX49490.1"/>
    <property type="molecule type" value="Genomic_DNA"/>
</dbReference>